<proteinExistence type="predicted"/>
<reference evidence="2" key="1">
    <citation type="submission" date="2022-10" db="EMBL/GenBank/DDBJ databases">
        <authorList>
            <person name="Yu W.X."/>
        </authorList>
    </citation>
    <scope>NUCLEOTIDE SEQUENCE</scope>
    <source>
        <strain evidence="2">AAT</strain>
    </source>
</reference>
<feature type="transmembrane region" description="Helical" evidence="1">
    <location>
        <begin position="184"/>
        <end position="204"/>
    </location>
</feature>
<feature type="transmembrane region" description="Helical" evidence="1">
    <location>
        <begin position="216"/>
        <end position="239"/>
    </location>
</feature>
<name>A0AAE3SF06_9BACT</name>
<keyword evidence="3" id="KW-1185">Reference proteome</keyword>
<dbReference type="Proteomes" id="UP001209229">
    <property type="component" value="Unassembled WGS sequence"/>
</dbReference>
<dbReference type="EMBL" id="JAPDPJ010000005">
    <property type="protein sequence ID" value="MCW3785673.1"/>
    <property type="molecule type" value="Genomic_DNA"/>
</dbReference>
<feature type="transmembrane region" description="Helical" evidence="1">
    <location>
        <begin position="273"/>
        <end position="300"/>
    </location>
</feature>
<organism evidence="2 3">
    <name type="scientific">Plebeiibacterium sediminum</name>
    <dbReference type="NCBI Taxonomy" id="2992112"/>
    <lineage>
        <taxon>Bacteria</taxon>
        <taxon>Pseudomonadati</taxon>
        <taxon>Bacteroidota</taxon>
        <taxon>Bacteroidia</taxon>
        <taxon>Marinilabiliales</taxon>
        <taxon>Marinilabiliaceae</taxon>
        <taxon>Plebeiibacterium</taxon>
    </lineage>
</organism>
<feature type="transmembrane region" description="Helical" evidence="1">
    <location>
        <begin position="86"/>
        <end position="105"/>
    </location>
</feature>
<evidence type="ECO:0000256" key="1">
    <source>
        <dbReference type="SAM" id="Phobius"/>
    </source>
</evidence>
<feature type="transmembrane region" description="Helical" evidence="1">
    <location>
        <begin position="245"/>
        <end position="266"/>
    </location>
</feature>
<accession>A0AAE3SF06</accession>
<dbReference type="Pfam" id="PF12412">
    <property type="entry name" value="DUF3667"/>
    <property type="match status" value="1"/>
</dbReference>
<keyword evidence="1" id="KW-0472">Membrane</keyword>
<dbReference type="RefSeq" id="WP_301189245.1">
    <property type="nucleotide sequence ID" value="NZ_JAPDPJ010000005.1"/>
</dbReference>
<keyword evidence="1" id="KW-0812">Transmembrane</keyword>
<keyword evidence="1" id="KW-1133">Transmembrane helix</keyword>
<evidence type="ECO:0000313" key="2">
    <source>
        <dbReference type="EMBL" id="MCW3785673.1"/>
    </source>
</evidence>
<comment type="caution">
    <text evidence="2">The sequence shown here is derived from an EMBL/GenBank/DDBJ whole genome shotgun (WGS) entry which is preliminary data.</text>
</comment>
<dbReference type="AlphaFoldDB" id="A0AAE3SF06"/>
<gene>
    <name evidence="2" type="ORF">OM075_04305</name>
</gene>
<evidence type="ECO:0000313" key="3">
    <source>
        <dbReference type="Proteomes" id="UP001209229"/>
    </source>
</evidence>
<protein>
    <submittedName>
        <fullName evidence="2">DUF3667 domain-containing protein</fullName>
    </submittedName>
</protein>
<dbReference type="InterPro" id="IPR022134">
    <property type="entry name" value="DUF3667"/>
</dbReference>
<sequence>MNTSAPDSTINCKNCETTFVGNFCPQCGQSVKDYEKPFGLLLYDLMGNIFAFDTRLWKTLLAVLFKPGKMASEFIAGHRVRYMPPFRLYVFISFIFFLLLNTVTLETIEKNYKQSDSEIVKLANNNKKNFILFNSKNFDVAQEDTLVTENPEMEEANKEDNEVLNHIKDINSHPEYYLPQFFKYLSWFLFLLMPLYGAMLWLFFRKSYKYYLGHLIFAINQHSFLFIIFIVMMLLSYFLPGVASAINGWLFLLVPIYSIIGAHKLYKKKWLTVFWRLFAIFFMYSITIITGLITAAAIVII</sequence>